<evidence type="ECO:0000313" key="3">
    <source>
        <dbReference type="Proteomes" id="UP001302676"/>
    </source>
</evidence>
<feature type="region of interest" description="Disordered" evidence="1">
    <location>
        <begin position="85"/>
        <end position="142"/>
    </location>
</feature>
<feature type="region of interest" description="Disordered" evidence="1">
    <location>
        <begin position="1"/>
        <end position="41"/>
    </location>
</feature>
<protein>
    <submittedName>
        <fullName evidence="2">Mitochondrial ribosomal protein subunit L20-domain-containing protein</fullName>
    </submittedName>
</protein>
<keyword evidence="2" id="KW-0689">Ribosomal protein</keyword>
<gene>
    <name evidence="2" type="ORF">C8A04DRAFT_23852</name>
</gene>
<accession>A0AAN6ZS55</accession>
<sequence length="230" mass="25146">MLPSGVRHKATSARTRRALRIGPHGSFISPDGSPADRATRPTADHIIYNPPASAASVLHTPFKFLPTNDPRRRANLASELFSVSHPASASPLRPSPASAAPTPTSSTTETSQAPPDPTVTSTGISPESFPALGKRNGEPLYKPQHHLTKEDIEEMRRLRTEDPVTNSVLTLAKRFKCSKLFVLMVCQAPRGHKEKIDAQLTATKERWGPRRRAAREERAARLGLLFNGQL</sequence>
<reference evidence="2" key="1">
    <citation type="journal article" date="2023" name="Mol. Phylogenet. Evol.">
        <title>Genome-scale phylogeny and comparative genomics of the fungal order Sordariales.</title>
        <authorList>
            <person name="Hensen N."/>
            <person name="Bonometti L."/>
            <person name="Westerberg I."/>
            <person name="Brannstrom I.O."/>
            <person name="Guillou S."/>
            <person name="Cros-Aarteil S."/>
            <person name="Calhoun S."/>
            <person name="Haridas S."/>
            <person name="Kuo A."/>
            <person name="Mondo S."/>
            <person name="Pangilinan J."/>
            <person name="Riley R."/>
            <person name="LaButti K."/>
            <person name="Andreopoulos B."/>
            <person name="Lipzen A."/>
            <person name="Chen C."/>
            <person name="Yan M."/>
            <person name="Daum C."/>
            <person name="Ng V."/>
            <person name="Clum A."/>
            <person name="Steindorff A."/>
            <person name="Ohm R.A."/>
            <person name="Martin F."/>
            <person name="Silar P."/>
            <person name="Natvig D.O."/>
            <person name="Lalanne C."/>
            <person name="Gautier V."/>
            <person name="Ament-Velasquez S.L."/>
            <person name="Kruys A."/>
            <person name="Hutchinson M.I."/>
            <person name="Powell A.J."/>
            <person name="Barry K."/>
            <person name="Miller A.N."/>
            <person name="Grigoriev I.V."/>
            <person name="Debuchy R."/>
            <person name="Gladieux P."/>
            <person name="Hiltunen Thoren M."/>
            <person name="Johannesson H."/>
        </authorList>
    </citation>
    <scope>NUCLEOTIDE SEQUENCE</scope>
    <source>
        <strain evidence="2">CBS 141.50</strain>
    </source>
</reference>
<keyword evidence="2" id="KW-0687">Ribonucleoprotein</keyword>
<dbReference type="GO" id="GO:0003735">
    <property type="term" value="F:structural constituent of ribosome"/>
    <property type="evidence" value="ECO:0007669"/>
    <property type="project" value="TreeGrafter"/>
</dbReference>
<feature type="compositionally biased region" description="Low complexity" evidence="1">
    <location>
        <begin position="85"/>
        <end position="113"/>
    </location>
</feature>
<dbReference type="GeneID" id="87815459"/>
<feature type="compositionally biased region" description="Basic residues" evidence="1">
    <location>
        <begin position="1"/>
        <end position="19"/>
    </location>
</feature>
<reference evidence="2" key="2">
    <citation type="submission" date="2023-05" db="EMBL/GenBank/DDBJ databases">
        <authorList>
            <consortium name="Lawrence Berkeley National Laboratory"/>
            <person name="Steindorff A."/>
            <person name="Hensen N."/>
            <person name="Bonometti L."/>
            <person name="Westerberg I."/>
            <person name="Brannstrom I.O."/>
            <person name="Guillou S."/>
            <person name="Cros-Aarteil S."/>
            <person name="Calhoun S."/>
            <person name="Haridas S."/>
            <person name="Kuo A."/>
            <person name="Mondo S."/>
            <person name="Pangilinan J."/>
            <person name="Riley R."/>
            <person name="Labutti K."/>
            <person name="Andreopoulos B."/>
            <person name="Lipzen A."/>
            <person name="Chen C."/>
            <person name="Yanf M."/>
            <person name="Daum C."/>
            <person name="Ng V."/>
            <person name="Clum A."/>
            <person name="Ohm R."/>
            <person name="Martin F."/>
            <person name="Silar P."/>
            <person name="Natvig D."/>
            <person name="Lalanne C."/>
            <person name="Gautier V."/>
            <person name="Ament-Velasquez S.L."/>
            <person name="Kruys A."/>
            <person name="Hutchinson M.I."/>
            <person name="Powell A.J."/>
            <person name="Barry K."/>
            <person name="Miller A.N."/>
            <person name="Grigoriev I.V."/>
            <person name="Debuchy R."/>
            <person name="Gladieux P."/>
            <person name="Thoren M.H."/>
            <person name="Johannesson H."/>
        </authorList>
    </citation>
    <scope>NUCLEOTIDE SEQUENCE</scope>
    <source>
        <strain evidence="2">CBS 141.50</strain>
    </source>
</reference>
<dbReference type="RefSeq" id="XP_062641430.1">
    <property type="nucleotide sequence ID" value="XM_062778846.1"/>
</dbReference>
<keyword evidence="3" id="KW-1185">Reference proteome</keyword>
<proteinExistence type="predicted"/>
<dbReference type="PANTHER" id="PTHR28266:SF1">
    <property type="entry name" value="LARGE RIBOSOMAL SUBUNIT PROTEIN ML58"/>
    <property type="match status" value="1"/>
</dbReference>
<evidence type="ECO:0000256" key="1">
    <source>
        <dbReference type="SAM" id="MobiDB-lite"/>
    </source>
</evidence>
<dbReference type="Pfam" id="PF12824">
    <property type="entry name" value="MRP-L20"/>
    <property type="match status" value="1"/>
</dbReference>
<dbReference type="EMBL" id="MU853554">
    <property type="protein sequence ID" value="KAK4148059.1"/>
    <property type="molecule type" value="Genomic_DNA"/>
</dbReference>
<dbReference type="PANTHER" id="PTHR28266">
    <property type="entry name" value="54S RIBOSOMAL PROTEIN L20, MITOCHONDRIAL"/>
    <property type="match status" value="1"/>
</dbReference>
<dbReference type="AlphaFoldDB" id="A0AAN6ZS55"/>
<dbReference type="Proteomes" id="UP001302676">
    <property type="component" value="Unassembled WGS sequence"/>
</dbReference>
<dbReference type="InterPro" id="IPR024388">
    <property type="entry name" value="Ribosomal_mL58"/>
</dbReference>
<organism evidence="2 3">
    <name type="scientific">Dichotomopilus funicola</name>
    <dbReference type="NCBI Taxonomy" id="1934379"/>
    <lineage>
        <taxon>Eukaryota</taxon>
        <taxon>Fungi</taxon>
        <taxon>Dikarya</taxon>
        <taxon>Ascomycota</taxon>
        <taxon>Pezizomycotina</taxon>
        <taxon>Sordariomycetes</taxon>
        <taxon>Sordariomycetidae</taxon>
        <taxon>Sordariales</taxon>
        <taxon>Chaetomiaceae</taxon>
        <taxon>Dichotomopilus</taxon>
    </lineage>
</organism>
<name>A0AAN6ZS55_9PEZI</name>
<comment type="caution">
    <text evidence="2">The sequence shown here is derived from an EMBL/GenBank/DDBJ whole genome shotgun (WGS) entry which is preliminary data.</text>
</comment>
<evidence type="ECO:0000313" key="2">
    <source>
        <dbReference type="EMBL" id="KAK4148059.1"/>
    </source>
</evidence>
<dbReference type="GO" id="GO:0005762">
    <property type="term" value="C:mitochondrial large ribosomal subunit"/>
    <property type="evidence" value="ECO:0007669"/>
    <property type="project" value="TreeGrafter"/>
</dbReference>